<evidence type="ECO:0000313" key="1">
    <source>
        <dbReference type="EMBL" id="MDQ0645662.1"/>
    </source>
</evidence>
<proteinExistence type="predicted"/>
<reference evidence="1 2" key="1">
    <citation type="submission" date="2023-07" db="EMBL/GenBank/DDBJ databases">
        <title>Comparative genomics of wheat-associated soil bacteria to identify genetic determinants of phenazine resistance.</title>
        <authorList>
            <person name="Mouncey N."/>
        </authorList>
    </citation>
    <scope>NUCLEOTIDE SEQUENCE [LARGE SCALE GENOMIC DNA]</scope>
    <source>
        <strain evidence="1 2">W2I7</strain>
    </source>
</reference>
<dbReference type="Proteomes" id="UP001239085">
    <property type="component" value="Unassembled WGS sequence"/>
</dbReference>
<name>A0ABU0PEB2_9MICO</name>
<evidence type="ECO:0000313" key="2">
    <source>
        <dbReference type="Proteomes" id="UP001239085"/>
    </source>
</evidence>
<dbReference type="EMBL" id="JAUSXK010000001">
    <property type="protein sequence ID" value="MDQ0645662.1"/>
    <property type="molecule type" value="Genomic_DNA"/>
</dbReference>
<protein>
    <recommendedName>
        <fullName evidence="3">DUF3168 domain-containing protein</fullName>
    </recommendedName>
</protein>
<evidence type="ECO:0008006" key="3">
    <source>
        <dbReference type="Google" id="ProtNLM"/>
    </source>
</evidence>
<organism evidence="1 2">
    <name type="scientific">Microbacterium murale</name>
    <dbReference type="NCBI Taxonomy" id="1081040"/>
    <lineage>
        <taxon>Bacteria</taxon>
        <taxon>Bacillati</taxon>
        <taxon>Actinomycetota</taxon>
        <taxon>Actinomycetes</taxon>
        <taxon>Micrococcales</taxon>
        <taxon>Microbacteriaceae</taxon>
        <taxon>Microbacterium</taxon>
    </lineage>
</organism>
<gene>
    <name evidence="1" type="ORF">QFZ46_003822</name>
</gene>
<comment type="caution">
    <text evidence="1">The sequence shown here is derived from an EMBL/GenBank/DDBJ whole genome shotgun (WGS) entry which is preliminary data.</text>
</comment>
<accession>A0ABU0PEB2</accession>
<dbReference type="RefSeq" id="WP_307364141.1">
    <property type="nucleotide sequence ID" value="NZ_JAUSXK010000001.1"/>
</dbReference>
<sequence>MSLAAERKAVAALLTAGGIRTAAHVPSDPKPPLAMVTPGTPYLATRDDYTGDRVARFDIWLVIGTAISNTALADAMDERISEVLAILDGSDWLVYEVSADQWEPAGGSKFAVAIISISNTITP</sequence>
<keyword evidence="2" id="KW-1185">Reference proteome</keyword>